<proteinExistence type="predicted"/>
<evidence type="ECO:0000313" key="2">
    <source>
        <dbReference type="Proteomes" id="UP000252419"/>
    </source>
</evidence>
<evidence type="ECO:0000313" key="1">
    <source>
        <dbReference type="EMBL" id="RCK07855.1"/>
    </source>
</evidence>
<keyword evidence="2" id="KW-1185">Reference proteome</keyword>
<reference evidence="1 2" key="1">
    <citation type="submission" date="2014-07" db="EMBL/GenBank/DDBJ databases">
        <title>Draft genome sequence of Thalassospira xianhensis P-4 (MCCC 1A02616).</title>
        <authorList>
            <person name="Lai Q."/>
            <person name="Shao Z."/>
        </authorList>
    </citation>
    <scope>NUCLEOTIDE SEQUENCE [LARGE SCALE GENOMIC DNA]</scope>
    <source>
        <strain evidence="1 2">MCCC 1A02616</strain>
    </source>
</reference>
<gene>
    <name evidence="1" type="ORF">TH5_02260</name>
</gene>
<dbReference type="EMBL" id="JPWA01000001">
    <property type="protein sequence ID" value="RCK07855.1"/>
    <property type="molecule type" value="Genomic_DNA"/>
</dbReference>
<dbReference type="Proteomes" id="UP000252419">
    <property type="component" value="Unassembled WGS sequence"/>
</dbReference>
<dbReference type="AlphaFoldDB" id="A0A367UHR7"/>
<name>A0A367UHR7_9PROT</name>
<comment type="caution">
    <text evidence="1">The sequence shown here is derived from an EMBL/GenBank/DDBJ whole genome shotgun (WGS) entry which is preliminary data.</text>
</comment>
<accession>A0A367UHR7</accession>
<organism evidence="1 2">
    <name type="scientific">Thalassospira xianhensis MCCC 1A02616</name>
    <dbReference type="NCBI Taxonomy" id="1177929"/>
    <lineage>
        <taxon>Bacteria</taxon>
        <taxon>Pseudomonadati</taxon>
        <taxon>Pseudomonadota</taxon>
        <taxon>Alphaproteobacteria</taxon>
        <taxon>Rhodospirillales</taxon>
        <taxon>Thalassospiraceae</taxon>
        <taxon>Thalassospira</taxon>
    </lineage>
</organism>
<sequence>MALTKWGVEMFARRKHAQQEVRLEPVLSLEGLYKGLSACRPVDGATTFLLSCLIYRHSNECFPQEASKPAAFIELSSAHRSLASYLAETSNVPVRGFVVCNKIAFAVVAETIATEWRFPGRRRDECLKVWRLLHSFRGELRKSIQWLRYFEQVTGTEAVPRRNGGPLSDVDILKAGSRVPDFLKAPRL</sequence>
<protein>
    <submittedName>
        <fullName evidence="1">Uncharacterized protein</fullName>
    </submittedName>
</protein>